<evidence type="ECO:0000313" key="1">
    <source>
        <dbReference type="EMBL" id="MBY8879043.1"/>
    </source>
</evidence>
<dbReference type="EMBL" id="JAINZZ010000016">
    <property type="protein sequence ID" value="MBY8879043.1"/>
    <property type="molecule type" value="Genomic_DNA"/>
</dbReference>
<gene>
    <name evidence="1" type="ORF">K7862_15560</name>
</gene>
<dbReference type="Proteomes" id="UP000778578">
    <property type="component" value="Unassembled WGS sequence"/>
</dbReference>
<protein>
    <submittedName>
        <fullName evidence="1">Uncharacterized protein</fullName>
    </submittedName>
</protein>
<comment type="caution">
    <text evidence="1">The sequence shown here is derived from an EMBL/GenBank/DDBJ whole genome shotgun (WGS) entry which is preliminary data.</text>
</comment>
<proteinExistence type="predicted"/>
<organism evidence="1 2">
    <name type="scientific">Actinacidiphila acidipaludis</name>
    <dbReference type="NCBI Taxonomy" id="2873382"/>
    <lineage>
        <taxon>Bacteria</taxon>
        <taxon>Bacillati</taxon>
        <taxon>Actinomycetota</taxon>
        <taxon>Actinomycetes</taxon>
        <taxon>Kitasatosporales</taxon>
        <taxon>Streptomycetaceae</taxon>
        <taxon>Actinacidiphila</taxon>
    </lineage>
</organism>
<evidence type="ECO:0000313" key="2">
    <source>
        <dbReference type="Proteomes" id="UP000778578"/>
    </source>
</evidence>
<keyword evidence="2" id="KW-1185">Reference proteome</keyword>
<reference evidence="1 2" key="1">
    <citation type="submission" date="2021-08" db="EMBL/GenBank/DDBJ databases">
        <title>WGS of actinomycetes from Thailand.</title>
        <authorList>
            <person name="Thawai C."/>
        </authorList>
    </citation>
    <scope>NUCLEOTIDE SEQUENCE [LARGE SCALE GENOMIC DNA]</scope>
    <source>
        <strain evidence="1 2">PLK6-54</strain>
    </source>
</reference>
<dbReference type="RefSeq" id="WP_222963182.1">
    <property type="nucleotide sequence ID" value="NZ_JAINZZ010000016.1"/>
</dbReference>
<sequence length="217" mass="23627">MTAIDDAQVRPRPRTDAFYKLAVGAIQGEKDPEAAAEKIAEAHESERTAWDARWRGTQAEASQMSAELRRRVEMLGHAANVTSRELAATVEMSATLTHQAQLLGRLRITAQQALDGTVSAVDVLALLSEEVPEPHIQPMVVGFVADTRYRSGQFVSTSGDIMMVYPFVGFSLVVQTPGSGAEIEPTFLVEGRALCRSAIQMERGLMLQGTLLPMMGR</sequence>
<name>A0ABS7Q7C2_9ACTN</name>
<accession>A0ABS7Q7C2</accession>